<accession>A0A1I5Y2D5</accession>
<feature type="domain" description="Aminoglycoside phosphotransferase" evidence="2">
    <location>
        <begin position="34"/>
        <end position="247"/>
    </location>
</feature>
<dbReference type="InterPro" id="IPR011009">
    <property type="entry name" value="Kinase-like_dom_sf"/>
</dbReference>
<dbReference type="STRING" id="1079859.SAMN04515674_116124"/>
<dbReference type="InterPro" id="IPR002575">
    <property type="entry name" value="Aminoglycoside_PTrfase"/>
</dbReference>
<keyword evidence="4" id="KW-1185">Reference proteome</keyword>
<dbReference type="AlphaFoldDB" id="A0A1I5Y2D5"/>
<name>A0A1I5Y2D5_9BACT</name>
<dbReference type="GO" id="GO:0009088">
    <property type="term" value="P:threonine biosynthetic process"/>
    <property type="evidence" value="ECO:0007669"/>
    <property type="project" value="TreeGrafter"/>
</dbReference>
<keyword evidence="3" id="KW-0808">Transferase</keyword>
<dbReference type="Gene3D" id="3.90.1200.10">
    <property type="match status" value="1"/>
</dbReference>
<sequence length="326" mass="37859">MAFFPAASSILSSIHLNAFLQEKYAFSTDVSCKLIKAGINHTYLIKDGSDKFIFRIYSFNWRTEKEISEEIRLLTLLQTNRIPVSYAIADVNDNFIQTFEAIEGKRLAVLFSYANGGKMLSFSPEIHFKIGEIMANIHKQTLDLKLERVEYTPERLVEDSLVNLAGFLPEESKEMAFMKSTQQYLKQELLSVDLSEIRKGVVHLDIWFDNLNISSDNEVTIFDFDFCGNGWLCLDIAYYVLQIHSTEKDENECNLRKESFLRGYESVTAISGEEKRLLPMLGVALYLFYIGIQCERYENWSNTFLNEVYLKRYINLLIKKYFESNQ</sequence>
<comment type="similarity">
    <text evidence="1">Belongs to the pseudomonas-type ThrB family.</text>
</comment>
<dbReference type="Gene3D" id="3.30.200.20">
    <property type="entry name" value="Phosphorylase Kinase, domain 1"/>
    <property type="match status" value="1"/>
</dbReference>
<dbReference type="RefSeq" id="WP_092019245.1">
    <property type="nucleotide sequence ID" value="NZ_FOXH01000016.1"/>
</dbReference>
<dbReference type="OrthoDB" id="241498at2"/>
<dbReference type="SUPFAM" id="SSF56112">
    <property type="entry name" value="Protein kinase-like (PK-like)"/>
    <property type="match status" value="1"/>
</dbReference>
<evidence type="ECO:0000256" key="1">
    <source>
        <dbReference type="ARBA" id="ARBA00038240"/>
    </source>
</evidence>
<dbReference type="Pfam" id="PF01636">
    <property type="entry name" value="APH"/>
    <property type="match status" value="1"/>
</dbReference>
<dbReference type="EMBL" id="FOXH01000016">
    <property type="protein sequence ID" value="SFQ38358.1"/>
    <property type="molecule type" value="Genomic_DNA"/>
</dbReference>
<dbReference type="PANTHER" id="PTHR21064:SF6">
    <property type="entry name" value="AMINOGLYCOSIDE PHOSPHOTRANSFERASE DOMAIN-CONTAINING PROTEIN"/>
    <property type="match status" value="1"/>
</dbReference>
<organism evidence="3 4">
    <name type="scientific">Pseudarcicella hirudinis</name>
    <dbReference type="NCBI Taxonomy" id="1079859"/>
    <lineage>
        <taxon>Bacteria</taxon>
        <taxon>Pseudomonadati</taxon>
        <taxon>Bacteroidota</taxon>
        <taxon>Cytophagia</taxon>
        <taxon>Cytophagales</taxon>
        <taxon>Flectobacillaceae</taxon>
        <taxon>Pseudarcicella</taxon>
    </lineage>
</organism>
<dbReference type="GO" id="GO:0004413">
    <property type="term" value="F:homoserine kinase activity"/>
    <property type="evidence" value="ECO:0007669"/>
    <property type="project" value="TreeGrafter"/>
</dbReference>
<protein>
    <submittedName>
        <fullName evidence="3">Ser/Thr protein kinase RdoA involved in Cpx stress response, MazF antagonist</fullName>
    </submittedName>
</protein>
<dbReference type="Proteomes" id="UP000199306">
    <property type="component" value="Unassembled WGS sequence"/>
</dbReference>
<evidence type="ECO:0000259" key="2">
    <source>
        <dbReference type="Pfam" id="PF01636"/>
    </source>
</evidence>
<keyword evidence="3" id="KW-0418">Kinase</keyword>
<proteinExistence type="inferred from homology"/>
<evidence type="ECO:0000313" key="4">
    <source>
        <dbReference type="Proteomes" id="UP000199306"/>
    </source>
</evidence>
<reference evidence="3 4" key="1">
    <citation type="submission" date="2016-10" db="EMBL/GenBank/DDBJ databases">
        <authorList>
            <person name="de Groot N.N."/>
        </authorList>
    </citation>
    <scope>NUCLEOTIDE SEQUENCE [LARGE SCALE GENOMIC DNA]</scope>
    <source>
        <strain evidence="4">E92,LMG 26720,CCM 7988</strain>
    </source>
</reference>
<gene>
    <name evidence="3" type="ORF">SAMN04515674_116124</name>
</gene>
<evidence type="ECO:0000313" key="3">
    <source>
        <dbReference type="EMBL" id="SFQ38358.1"/>
    </source>
</evidence>
<dbReference type="InterPro" id="IPR050249">
    <property type="entry name" value="Pseudomonas-type_ThrB"/>
</dbReference>
<dbReference type="PANTHER" id="PTHR21064">
    <property type="entry name" value="AMINOGLYCOSIDE PHOSPHOTRANSFERASE DOMAIN-CONTAINING PROTEIN-RELATED"/>
    <property type="match status" value="1"/>
</dbReference>